<protein>
    <recommendedName>
        <fullName evidence="14">Mitochondrial carrier protein</fullName>
    </recommendedName>
</protein>
<evidence type="ECO:0000256" key="8">
    <source>
        <dbReference type="ARBA" id="ARBA00023128"/>
    </source>
</evidence>
<dbReference type="InterPro" id="IPR018108">
    <property type="entry name" value="MCP_transmembrane"/>
</dbReference>
<evidence type="ECO:0008006" key="14">
    <source>
        <dbReference type="Google" id="ProtNLM"/>
    </source>
</evidence>
<evidence type="ECO:0000256" key="9">
    <source>
        <dbReference type="ARBA" id="ARBA00023136"/>
    </source>
</evidence>
<evidence type="ECO:0000256" key="11">
    <source>
        <dbReference type="RuleBase" id="RU000488"/>
    </source>
</evidence>
<evidence type="ECO:0000256" key="1">
    <source>
        <dbReference type="ARBA" id="ARBA00004448"/>
    </source>
</evidence>
<proteinExistence type="inferred from homology"/>
<evidence type="ECO:0000256" key="2">
    <source>
        <dbReference type="ARBA" id="ARBA00006375"/>
    </source>
</evidence>
<evidence type="ECO:0000313" key="12">
    <source>
        <dbReference type="EMBL" id="GMI44999.1"/>
    </source>
</evidence>
<dbReference type="GO" id="GO:0005743">
    <property type="term" value="C:mitochondrial inner membrane"/>
    <property type="evidence" value="ECO:0007669"/>
    <property type="project" value="UniProtKB-SubCell"/>
</dbReference>
<evidence type="ECO:0000256" key="6">
    <source>
        <dbReference type="ARBA" id="ARBA00022792"/>
    </source>
</evidence>
<comment type="similarity">
    <text evidence="2 11">Belongs to the mitochondrial carrier (TC 2.A.29) family.</text>
</comment>
<name>A0A9W7GFS5_9STRA</name>
<keyword evidence="8" id="KW-0496">Mitochondrion</keyword>
<dbReference type="PROSITE" id="PS50920">
    <property type="entry name" value="SOLCAR"/>
    <property type="match status" value="1"/>
</dbReference>
<organism evidence="12 13">
    <name type="scientific">Triparma columacea</name>
    <dbReference type="NCBI Taxonomy" id="722753"/>
    <lineage>
        <taxon>Eukaryota</taxon>
        <taxon>Sar</taxon>
        <taxon>Stramenopiles</taxon>
        <taxon>Ochrophyta</taxon>
        <taxon>Bolidophyceae</taxon>
        <taxon>Parmales</taxon>
        <taxon>Triparmaceae</taxon>
        <taxon>Triparma</taxon>
    </lineage>
</organism>
<dbReference type="AlphaFoldDB" id="A0A9W7GFS5"/>
<reference evidence="13" key="1">
    <citation type="journal article" date="2023" name="Commun. Biol.">
        <title>Genome analysis of Parmales, the sister group of diatoms, reveals the evolutionary specialization of diatoms from phago-mixotrophs to photoautotrophs.</title>
        <authorList>
            <person name="Ban H."/>
            <person name="Sato S."/>
            <person name="Yoshikawa S."/>
            <person name="Yamada K."/>
            <person name="Nakamura Y."/>
            <person name="Ichinomiya M."/>
            <person name="Sato N."/>
            <person name="Blanc-Mathieu R."/>
            <person name="Endo H."/>
            <person name="Kuwata A."/>
            <person name="Ogata H."/>
        </authorList>
    </citation>
    <scope>NUCLEOTIDE SEQUENCE [LARGE SCALE GENOMIC DNA]</scope>
</reference>
<keyword evidence="7" id="KW-1133">Transmembrane helix</keyword>
<dbReference type="PANTHER" id="PTHR46356">
    <property type="entry name" value="MITOCHONDRIAL 2-OXODICARBOXYLATE CARRIER"/>
    <property type="match status" value="1"/>
</dbReference>
<dbReference type="OrthoDB" id="434783at2759"/>
<dbReference type="InterPro" id="IPR023395">
    <property type="entry name" value="MCP_dom_sf"/>
</dbReference>
<evidence type="ECO:0000256" key="3">
    <source>
        <dbReference type="ARBA" id="ARBA00022448"/>
    </source>
</evidence>
<accession>A0A9W7GFS5</accession>
<evidence type="ECO:0000313" key="13">
    <source>
        <dbReference type="Proteomes" id="UP001165065"/>
    </source>
</evidence>
<keyword evidence="6" id="KW-0999">Mitochondrion inner membrane</keyword>
<comment type="subcellular location">
    <subcellularLocation>
        <location evidence="1">Mitochondrion inner membrane</location>
        <topology evidence="1">Multi-pass membrane protein</topology>
    </subcellularLocation>
</comment>
<keyword evidence="4 10" id="KW-0812">Transmembrane</keyword>
<evidence type="ECO:0000256" key="7">
    <source>
        <dbReference type="ARBA" id="ARBA00022989"/>
    </source>
</evidence>
<dbReference type="Proteomes" id="UP001165065">
    <property type="component" value="Unassembled WGS sequence"/>
</dbReference>
<dbReference type="Gene3D" id="1.50.40.10">
    <property type="entry name" value="Mitochondrial carrier domain"/>
    <property type="match status" value="1"/>
</dbReference>
<evidence type="ECO:0000256" key="4">
    <source>
        <dbReference type="ARBA" id="ARBA00022692"/>
    </source>
</evidence>
<dbReference type="EMBL" id="BRYA01000234">
    <property type="protein sequence ID" value="GMI44999.1"/>
    <property type="molecule type" value="Genomic_DNA"/>
</dbReference>
<keyword evidence="13" id="KW-1185">Reference proteome</keyword>
<feature type="repeat" description="Solcar" evidence="10">
    <location>
        <begin position="158"/>
        <end position="245"/>
    </location>
</feature>
<dbReference type="PANTHER" id="PTHR46356:SF1">
    <property type="entry name" value="MITOCHONDRIAL 2-OXODICARBOXYLATE CARRIER"/>
    <property type="match status" value="1"/>
</dbReference>
<evidence type="ECO:0000256" key="5">
    <source>
        <dbReference type="ARBA" id="ARBA00022737"/>
    </source>
</evidence>
<keyword evidence="9 10" id="KW-0472">Membrane</keyword>
<dbReference type="SUPFAM" id="SSF103506">
    <property type="entry name" value="Mitochondrial carrier"/>
    <property type="match status" value="1"/>
</dbReference>
<comment type="caution">
    <text evidence="12">The sequence shown here is derived from an EMBL/GenBank/DDBJ whole genome shotgun (WGS) entry which is preliminary data.</text>
</comment>
<keyword evidence="5" id="KW-0677">Repeat</keyword>
<gene>
    <name evidence="12" type="ORF">TrCOL_g7689</name>
</gene>
<dbReference type="Pfam" id="PF00153">
    <property type="entry name" value="Mito_carr"/>
    <property type="match status" value="1"/>
</dbReference>
<evidence type="ECO:0000256" key="10">
    <source>
        <dbReference type="PROSITE-ProRule" id="PRU00282"/>
    </source>
</evidence>
<keyword evidence="3 11" id="KW-0813">Transport</keyword>
<dbReference type="InterPro" id="IPR051752">
    <property type="entry name" value="Mito_2-oxodicarb_carrier"/>
</dbReference>
<sequence length="256" mass="27215">MQSPGAATGTLVSKFIKDFGPLGIFKQGIVPEVSRATVMRGVKFALYPQIHEKLFDREPKDGTGSTRVAAAALTSIPEVLLIMPLEVSKVLLTTDVTNKYSNSMIKAIRATPLTKQLTGWVGVQYRQMSWGCAYFATIGPWRSVVDKFMGEGEEDNGKKMAKNLLSGFAAGVTGACLNTPGDTIRSVVMKQNLVNGVNTNFLATGRAIIKEKGAGSLYSGFGAKAAHLGGGGALMALLGPICKEALEKRQSGVKEE</sequence>